<dbReference type="Pfam" id="PF00126">
    <property type="entry name" value="HTH_1"/>
    <property type="match status" value="1"/>
</dbReference>
<sequence length="299" mass="33253">MKPPDLNLLVALHVLIEEGSVAGAARRMHLSPPAMSRTLARVRLAMDDPILVRSQRGMIPTPKALLIREQVRGIVELAQGFLVQTQGFDLSTASRTFSIRANDLFVGAYGVKLAAILKDHSPNSVLRFVPESDLDIDPLNAGSIDLAISSSRTFGADIKVQNLFSCSFVGIARVDHPIFNDEITPERFVAYDHISVSRRGRTEGPIDTALTELSLKRRVTYITPTFHSALFAISDSDLVLPVMPVAMLKSTEHLGLRLRSFTLPIPILDLMIVQAWHPRLEHDEAHRWLRRTLKELTSD</sequence>
<dbReference type="SUPFAM" id="SSF53850">
    <property type="entry name" value="Periplasmic binding protein-like II"/>
    <property type="match status" value="1"/>
</dbReference>
<dbReference type="InterPro" id="IPR005119">
    <property type="entry name" value="LysR_subst-bd"/>
</dbReference>
<keyword evidence="4" id="KW-0804">Transcription</keyword>
<dbReference type="Pfam" id="PF03466">
    <property type="entry name" value="LysR_substrate"/>
    <property type="match status" value="1"/>
</dbReference>
<dbReference type="InterPro" id="IPR000847">
    <property type="entry name" value="LysR_HTH_N"/>
</dbReference>
<dbReference type="InterPro" id="IPR050389">
    <property type="entry name" value="LysR-type_TF"/>
</dbReference>
<dbReference type="RefSeq" id="WP_247286149.1">
    <property type="nucleotide sequence ID" value="NZ_JAKNRW010000001.1"/>
</dbReference>
<dbReference type="EMBL" id="JAKNRW010000001">
    <property type="protein sequence ID" value="MCK1788834.1"/>
    <property type="molecule type" value="Genomic_DNA"/>
</dbReference>
<keyword evidence="7" id="KW-1185">Reference proteome</keyword>
<evidence type="ECO:0000256" key="1">
    <source>
        <dbReference type="ARBA" id="ARBA00009437"/>
    </source>
</evidence>
<feature type="domain" description="HTH lysR-type" evidence="5">
    <location>
        <begin position="4"/>
        <end position="61"/>
    </location>
</feature>
<evidence type="ECO:0000259" key="5">
    <source>
        <dbReference type="PROSITE" id="PS50931"/>
    </source>
</evidence>
<accession>A0ABT0ET82</accession>
<evidence type="ECO:0000256" key="2">
    <source>
        <dbReference type="ARBA" id="ARBA00023015"/>
    </source>
</evidence>
<dbReference type="Gene3D" id="3.40.190.10">
    <property type="entry name" value="Periplasmic binding protein-like II"/>
    <property type="match status" value="2"/>
</dbReference>
<evidence type="ECO:0000256" key="4">
    <source>
        <dbReference type="ARBA" id="ARBA00023163"/>
    </source>
</evidence>
<protein>
    <submittedName>
        <fullName evidence="6">LysR family transcriptional regulator</fullName>
    </submittedName>
</protein>
<keyword evidence="2" id="KW-0805">Transcription regulation</keyword>
<dbReference type="InterPro" id="IPR036390">
    <property type="entry name" value="WH_DNA-bd_sf"/>
</dbReference>
<dbReference type="PANTHER" id="PTHR30118:SF15">
    <property type="entry name" value="TRANSCRIPTIONAL REGULATORY PROTEIN"/>
    <property type="match status" value="1"/>
</dbReference>
<comment type="similarity">
    <text evidence="1">Belongs to the LysR transcriptional regulatory family.</text>
</comment>
<comment type="caution">
    <text evidence="6">The sequence shown here is derived from an EMBL/GenBank/DDBJ whole genome shotgun (WGS) entry which is preliminary data.</text>
</comment>
<proteinExistence type="inferred from homology"/>
<organism evidence="6 7">
    <name type="scientific">Pseudomonas violetae</name>
    <dbReference type="NCBI Taxonomy" id="2915813"/>
    <lineage>
        <taxon>Bacteria</taxon>
        <taxon>Pseudomonadati</taxon>
        <taxon>Pseudomonadota</taxon>
        <taxon>Gammaproteobacteria</taxon>
        <taxon>Pseudomonadales</taxon>
        <taxon>Pseudomonadaceae</taxon>
        <taxon>Pseudomonas</taxon>
    </lineage>
</organism>
<dbReference type="Gene3D" id="1.10.10.10">
    <property type="entry name" value="Winged helix-like DNA-binding domain superfamily/Winged helix DNA-binding domain"/>
    <property type="match status" value="1"/>
</dbReference>
<evidence type="ECO:0000313" key="7">
    <source>
        <dbReference type="Proteomes" id="UP001299876"/>
    </source>
</evidence>
<dbReference type="PROSITE" id="PS50931">
    <property type="entry name" value="HTH_LYSR"/>
    <property type="match status" value="1"/>
</dbReference>
<gene>
    <name evidence="6" type="ORF">L9059_01235</name>
</gene>
<dbReference type="SUPFAM" id="SSF46785">
    <property type="entry name" value="Winged helix' DNA-binding domain"/>
    <property type="match status" value="1"/>
</dbReference>
<evidence type="ECO:0000313" key="6">
    <source>
        <dbReference type="EMBL" id="MCK1788834.1"/>
    </source>
</evidence>
<dbReference type="PANTHER" id="PTHR30118">
    <property type="entry name" value="HTH-TYPE TRANSCRIPTIONAL REGULATOR LEUO-RELATED"/>
    <property type="match status" value="1"/>
</dbReference>
<dbReference type="InterPro" id="IPR036388">
    <property type="entry name" value="WH-like_DNA-bd_sf"/>
</dbReference>
<dbReference type="Proteomes" id="UP001299876">
    <property type="component" value="Unassembled WGS sequence"/>
</dbReference>
<evidence type="ECO:0000256" key="3">
    <source>
        <dbReference type="ARBA" id="ARBA00023125"/>
    </source>
</evidence>
<dbReference type="CDD" id="cd08460">
    <property type="entry name" value="PBP2_DntR_like_1"/>
    <property type="match status" value="1"/>
</dbReference>
<keyword evidence="3" id="KW-0238">DNA-binding</keyword>
<reference evidence="6 7" key="1">
    <citation type="submission" date="2022-02" db="EMBL/GenBank/DDBJ databases">
        <title>Comparative genomics of the first Antarctic Pseudomonas spp. capable of biotransforming 2,4,6-Trinitrotoluene.</title>
        <authorList>
            <person name="Cabrera M.A."/>
            <person name="Marquez S.L."/>
            <person name="Perez-Donoso J.M."/>
        </authorList>
    </citation>
    <scope>NUCLEOTIDE SEQUENCE [LARGE SCALE GENOMIC DNA]</scope>
    <source>
        <strain evidence="6 7">TNT19</strain>
    </source>
</reference>
<name>A0ABT0ET82_9PSED</name>